<keyword evidence="5" id="KW-0539">Nucleus</keyword>
<name>A0A1D2VAF4_9ASCO</name>
<dbReference type="GO" id="GO:0007076">
    <property type="term" value="P:mitotic chromosome condensation"/>
    <property type="evidence" value="ECO:0007669"/>
    <property type="project" value="InterPro"/>
</dbReference>
<dbReference type="Gene3D" id="1.25.10.10">
    <property type="entry name" value="Leucine-rich Repeat Variant"/>
    <property type="match status" value="1"/>
</dbReference>
<evidence type="ECO:0000256" key="5">
    <source>
        <dbReference type="ARBA" id="ARBA00023242"/>
    </source>
</evidence>
<dbReference type="InterPro" id="IPR032682">
    <property type="entry name" value="Cnd1_C"/>
</dbReference>
<dbReference type="GO" id="GO:0051301">
    <property type="term" value="P:cell division"/>
    <property type="evidence" value="ECO:0007669"/>
    <property type="project" value="UniProtKB-KW"/>
</dbReference>
<dbReference type="Proteomes" id="UP000095038">
    <property type="component" value="Unassembled WGS sequence"/>
</dbReference>
<dbReference type="PANTHER" id="PTHR14222:SF2">
    <property type="entry name" value="CONDENSIN COMPLEX SUBUNIT 1"/>
    <property type="match status" value="1"/>
</dbReference>
<gene>
    <name evidence="8" type="ORF">ASCRUDRAFT_77665</name>
</gene>
<keyword evidence="4" id="KW-0226">DNA condensation</keyword>
<reference evidence="9" key="1">
    <citation type="submission" date="2016-05" db="EMBL/GenBank/DDBJ databases">
        <title>Comparative genomics of biotechnologically important yeasts.</title>
        <authorList>
            <consortium name="DOE Joint Genome Institute"/>
            <person name="Riley R."/>
            <person name="Haridas S."/>
            <person name="Wolfe K.H."/>
            <person name="Lopes M.R."/>
            <person name="Hittinger C.T."/>
            <person name="Goker M."/>
            <person name="Salamov A."/>
            <person name="Wisecaver J."/>
            <person name="Long T.M."/>
            <person name="Aerts A.L."/>
            <person name="Barry K."/>
            <person name="Choi C."/>
            <person name="Clum A."/>
            <person name="Coughlan A.Y."/>
            <person name="Deshpande S."/>
            <person name="Douglass A.P."/>
            <person name="Hanson S.J."/>
            <person name="Klenk H.-P."/>
            <person name="Labutti K."/>
            <person name="Lapidus A."/>
            <person name="Lindquist E."/>
            <person name="Lipzen A."/>
            <person name="Meier-Kolthoff J.P."/>
            <person name="Ohm R.A."/>
            <person name="Otillar R.P."/>
            <person name="Pangilinan J."/>
            <person name="Peng Y."/>
            <person name="Rokas A."/>
            <person name="Rosa C.A."/>
            <person name="Scheuner C."/>
            <person name="Sibirny A.A."/>
            <person name="Slot J.C."/>
            <person name="Stielow J.B."/>
            <person name="Sun H."/>
            <person name="Kurtzman C.P."/>
            <person name="Blackwell M."/>
            <person name="Grigoriev I.V."/>
            <person name="Jeffries T.W."/>
        </authorList>
    </citation>
    <scope>NUCLEOTIDE SEQUENCE [LARGE SCALE GENOMIC DNA]</scope>
    <source>
        <strain evidence="9">DSM 1968</strain>
    </source>
</reference>
<dbReference type="GO" id="GO:0010032">
    <property type="term" value="P:meiotic chromosome condensation"/>
    <property type="evidence" value="ECO:0007669"/>
    <property type="project" value="TreeGrafter"/>
</dbReference>
<dbReference type="InterPro" id="IPR016024">
    <property type="entry name" value="ARM-type_fold"/>
</dbReference>
<proteinExistence type="predicted"/>
<feature type="domain" description="Condensin complex subunit 1 C-terminal" evidence="7">
    <location>
        <begin position="447"/>
        <end position="607"/>
    </location>
</feature>
<keyword evidence="2" id="KW-0132">Cell division</keyword>
<dbReference type="AlphaFoldDB" id="A0A1D2VAF4"/>
<evidence type="ECO:0000256" key="3">
    <source>
        <dbReference type="ARBA" id="ARBA00022776"/>
    </source>
</evidence>
<keyword evidence="3" id="KW-0498">Mitosis</keyword>
<dbReference type="GeneID" id="30967591"/>
<dbReference type="GO" id="GO:0005634">
    <property type="term" value="C:nucleus"/>
    <property type="evidence" value="ECO:0007669"/>
    <property type="project" value="UniProtKB-SubCell"/>
</dbReference>
<accession>A0A1D2VAF4</accession>
<dbReference type="InterPro" id="IPR011989">
    <property type="entry name" value="ARM-like"/>
</dbReference>
<protein>
    <submittedName>
        <fullName evidence="8">ARM repeat-containing protein</fullName>
    </submittedName>
</protein>
<evidence type="ECO:0000256" key="1">
    <source>
        <dbReference type="ARBA" id="ARBA00004123"/>
    </source>
</evidence>
<dbReference type="SUPFAM" id="SSF48371">
    <property type="entry name" value="ARM repeat"/>
    <property type="match status" value="1"/>
</dbReference>
<dbReference type="OrthoDB" id="436262at2759"/>
<evidence type="ECO:0000256" key="6">
    <source>
        <dbReference type="ARBA" id="ARBA00023306"/>
    </source>
</evidence>
<evidence type="ECO:0000256" key="4">
    <source>
        <dbReference type="ARBA" id="ARBA00023067"/>
    </source>
</evidence>
<dbReference type="InterPro" id="IPR026971">
    <property type="entry name" value="CND1/NCAPD3"/>
</dbReference>
<dbReference type="STRING" id="1344418.A0A1D2VAF4"/>
<dbReference type="FunCoup" id="A0A1D2VAF4">
    <property type="interactions" value="570"/>
</dbReference>
<evidence type="ECO:0000313" key="9">
    <source>
        <dbReference type="Proteomes" id="UP000095038"/>
    </source>
</evidence>
<comment type="subcellular location">
    <subcellularLocation>
        <location evidence="1">Nucleus</location>
    </subcellularLocation>
</comment>
<dbReference type="Pfam" id="PF12717">
    <property type="entry name" value="Cnd1"/>
    <property type="match status" value="1"/>
</dbReference>
<evidence type="ECO:0000313" key="8">
    <source>
        <dbReference type="EMBL" id="ODV58652.1"/>
    </source>
</evidence>
<dbReference type="PANTHER" id="PTHR14222">
    <property type="entry name" value="CONDENSIN"/>
    <property type="match status" value="1"/>
</dbReference>
<dbReference type="GO" id="GO:0000779">
    <property type="term" value="C:condensed chromosome, centromeric region"/>
    <property type="evidence" value="ECO:0007669"/>
    <property type="project" value="TreeGrafter"/>
</dbReference>
<evidence type="ECO:0000259" key="7">
    <source>
        <dbReference type="Pfam" id="PF12717"/>
    </source>
</evidence>
<dbReference type="RefSeq" id="XP_020044959.1">
    <property type="nucleotide sequence ID" value="XM_020193955.1"/>
</dbReference>
<dbReference type="EMBL" id="KV454490">
    <property type="protein sequence ID" value="ODV58652.1"/>
    <property type="molecule type" value="Genomic_DNA"/>
</dbReference>
<organism evidence="8 9">
    <name type="scientific">Ascoidea rubescens DSM 1968</name>
    <dbReference type="NCBI Taxonomy" id="1344418"/>
    <lineage>
        <taxon>Eukaryota</taxon>
        <taxon>Fungi</taxon>
        <taxon>Dikarya</taxon>
        <taxon>Ascomycota</taxon>
        <taxon>Saccharomycotina</taxon>
        <taxon>Saccharomycetes</taxon>
        <taxon>Ascoideaceae</taxon>
        <taxon>Ascoidea</taxon>
    </lineage>
</organism>
<dbReference type="GO" id="GO:0000796">
    <property type="term" value="C:condensin complex"/>
    <property type="evidence" value="ECO:0007669"/>
    <property type="project" value="TreeGrafter"/>
</dbReference>
<keyword evidence="6" id="KW-0131">Cell cycle</keyword>
<keyword evidence="9" id="KW-1185">Reference proteome</keyword>
<dbReference type="GO" id="GO:0042393">
    <property type="term" value="F:histone binding"/>
    <property type="evidence" value="ECO:0007669"/>
    <property type="project" value="TreeGrafter"/>
</dbReference>
<sequence>MVYTLKVYNDAIKFIEAIQKGTEIISKLLYSKNRMEVLEAMNFFVLTDAYGIENSNLGIKKMLHLIWMGGSNDEGNSISNHLVNSYNTLFLTTPEKISTLEKNAFIAKNLIKLTYDTSMADLASLEKLLCAMYEKDFINESVVNILWQIYTFKEKDFSKKQRCGAIIVIGMISFIDSEIAVKGIDALLKVGLGKKGREDLMLAKYSCIALQRIVPMSKIEKNERNRAMRKNKLLDVNKENEALERLSKMIYLYNEDAEWFSVAEQAINAIYCITSNANTTCSEIIKKKIRAVFENPKEEEKQVIGLSQLLFIVGHISIKTIVHLEKCEAIFKKRKIELEMENAKSKKKNKNSAEDDLEMIGATTEDDFTEVINEVRENELLYGTSSILARFGPLVKEICSKEEKYQDKMLQRSAVLCMCKFMCVSKRYCEDNLDLLVYIMENSPDPVIRSNAVLSLGDMAVCFNNLVDEKTDNLYGCLLDKDLMVQKTCMMTVTFLILAGQVKVKGQLSQMAKCLENSDPAISDMCRMFFQELATKDNAIYNGFIDIFSGLSNDKEIERDSLKRILRFLIAFITKEKQQKQLADKLVQRLSRAESEEEWKNVAFVLQTLPVKSDQISEALAAKYKSMAAR</sequence>
<dbReference type="InParanoid" id="A0A1D2VAF4"/>
<evidence type="ECO:0000256" key="2">
    <source>
        <dbReference type="ARBA" id="ARBA00022618"/>
    </source>
</evidence>